<comment type="caution">
    <text evidence="1">The sequence shown here is derived from an EMBL/GenBank/DDBJ whole genome shotgun (WGS) entry which is preliminary data.</text>
</comment>
<sequence length="139" mass="14751">MTPAFSGENSFLAREDRYSRDSRSATGTRSTFGSVTNQLASANEMRSASMMACRYGAVLKSSGVNVGIFPSRSNSSMMPSAINATIPWPLGGCSQTSSPRSGFVACCAGSAIWFHSFCETFCPRNFSEIASTGSLPTSR</sequence>
<dbReference type="AlphaFoldDB" id="A0AAN7ZCZ2"/>
<gene>
    <name evidence="1" type="ORF">RRF57_010401</name>
</gene>
<protein>
    <submittedName>
        <fullName evidence="1">Uncharacterized protein</fullName>
    </submittedName>
</protein>
<evidence type="ECO:0000313" key="1">
    <source>
        <dbReference type="EMBL" id="KAK5634688.1"/>
    </source>
</evidence>
<accession>A0AAN7ZCZ2</accession>
<evidence type="ECO:0000313" key="2">
    <source>
        <dbReference type="Proteomes" id="UP001305414"/>
    </source>
</evidence>
<reference evidence="1 2" key="1">
    <citation type="submission" date="2023-10" db="EMBL/GenBank/DDBJ databases">
        <title>Draft genome sequence of Xylaria bambusicola isolate GMP-LS, the root and basal stem rot pathogen of sugarcane in Indonesia.</title>
        <authorList>
            <person name="Selvaraj P."/>
            <person name="Muralishankar V."/>
            <person name="Muruganantham S."/>
            <person name="Sp S."/>
            <person name="Haryani S."/>
            <person name="Lau K.J.X."/>
            <person name="Naqvi N.I."/>
        </authorList>
    </citation>
    <scope>NUCLEOTIDE SEQUENCE [LARGE SCALE GENOMIC DNA]</scope>
    <source>
        <strain evidence="1">GMP-LS</strain>
    </source>
</reference>
<keyword evidence="2" id="KW-1185">Reference proteome</keyword>
<dbReference type="EMBL" id="JAWHQM010000043">
    <property type="protein sequence ID" value="KAK5634688.1"/>
    <property type="molecule type" value="Genomic_DNA"/>
</dbReference>
<proteinExistence type="predicted"/>
<dbReference type="Proteomes" id="UP001305414">
    <property type="component" value="Unassembled WGS sequence"/>
</dbReference>
<organism evidence="1 2">
    <name type="scientific">Xylaria bambusicola</name>
    <dbReference type="NCBI Taxonomy" id="326684"/>
    <lineage>
        <taxon>Eukaryota</taxon>
        <taxon>Fungi</taxon>
        <taxon>Dikarya</taxon>
        <taxon>Ascomycota</taxon>
        <taxon>Pezizomycotina</taxon>
        <taxon>Sordariomycetes</taxon>
        <taxon>Xylariomycetidae</taxon>
        <taxon>Xylariales</taxon>
        <taxon>Xylariaceae</taxon>
        <taxon>Xylaria</taxon>
    </lineage>
</organism>
<name>A0AAN7ZCZ2_9PEZI</name>